<comment type="caution">
    <text evidence="4">The sequence shown here is derived from an EMBL/GenBank/DDBJ whole genome shotgun (WGS) entry which is preliminary data.</text>
</comment>
<dbReference type="InterPro" id="IPR001322">
    <property type="entry name" value="Lamin_tail_dom"/>
</dbReference>
<evidence type="ECO:0000256" key="2">
    <source>
        <dbReference type="SAM" id="Phobius"/>
    </source>
</evidence>
<feature type="compositionally biased region" description="Polar residues" evidence="1">
    <location>
        <begin position="275"/>
        <end position="291"/>
    </location>
</feature>
<evidence type="ECO:0000313" key="4">
    <source>
        <dbReference type="EMBL" id="KKR23112.1"/>
    </source>
</evidence>
<feature type="transmembrane region" description="Helical" evidence="2">
    <location>
        <begin position="12"/>
        <end position="31"/>
    </location>
</feature>
<dbReference type="SUPFAM" id="SSF74853">
    <property type="entry name" value="Lamin A/C globular tail domain"/>
    <property type="match status" value="1"/>
</dbReference>
<feature type="domain" description="LTD" evidence="3">
    <location>
        <begin position="137"/>
        <end position="265"/>
    </location>
</feature>
<reference evidence="4 5" key="1">
    <citation type="journal article" date="2015" name="Nature">
        <title>rRNA introns, odd ribosomes, and small enigmatic genomes across a large radiation of phyla.</title>
        <authorList>
            <person name="Brown C.T."/>
            <person name="Hug L.A."/>
            <person name="Thomas B.C."/>
            <person name="Sharon I."/>
            <person name="Castelle C.J."/>
            <person name="Singh A."/>
            <person name="Wilkins M.J."/>
            <person name="Williams K.H."/>
            <person name="Banfield J.F."/>
        </authorList>
    </citation>
    <scope>NUCLEOTIDE SEQUENCE [LARGE SCALE GENOMIC DNA]</scope>
</reference>
<evidence type="ECO:0000256" key="1">
    <source>
        <dbReference type="SAM" id="MobiDB-lite"/>
    </source>
</evidence>
<organism evidence="4 5">
    <name type="scientific">Candidatus Yanofskybacteria bacterium GW2011_GWD2_39_48</name>
    <dbReference type="NCBI Taxonomy" id="1619031"/>
    <lineage>
        <taxon>Bacteria</taxon>
        <taxon>Candidatus Yanofskyibacteriota</taxon>
    </lineage>
</organism>
<dbReference type="PROSITE" id="PS51841">
    <property type="entry name" value="LTD"/>
    <property type="match status" value="1"/>
</dbReference>
<keyword evidence="2" id="KW-0812">Transmembrane</keyword>
<evidence type="ECO:0000313" key="5">
    <source>
        <dbReference type="Proteomes" id="UP000034764"/>
    </source>
</evidence>
<gene>
    <name evidence="4" type="ORF">UT53_C0028G0001</name>
</gene>
<dbReference type="Proteomes" id="UP000034764">
    <property type="component" value="Unassembled WGS sequence"/>
</dbReference>
<evidence type="ECO:0000259" key="3">
    <source>
        <dbReference type="PROSITE" id="PS51841"/>
    </source>
</evidence>
<dbReference type="Pfam" id="PF00932">
    <property type="entry name" value="LTD"/>
    <property type="match status" value="1"/>
</dbReference>
<dbReference type="AlphaFoldDB" id="A0A0G0SBR4"/>
<keyword evidence="2" id="KW-1133">Transmembrane helix</keyword>
<name>A0A0G0SBR4_9BACT</name>
<protein>
    <recommendedName>
        <fullName evidence="3">LTD domain-containing protein</fullName>
    </recommendedName>
</protein>
<dbReference type="Gene3D" id="2.60.40.1260">
    <property type="entry name" value="Lamin Tail domain"/>
    <property type="match status" value="1"/>
</dbReference>
<sequence length="315" mass="33069">MEDRESIANKLTAVGLSALIVIGGFVLAQVINSKNAPSDLVVSLDQINNPSGANGDMVTKEVTSGARLGDTIVSPRMSPLLSPSVYMSPLLSPYSNSASVADNSPIVSVVPSPTPTIIVVTPNSSVSPSMTSPADSVSSSVQSSGRVIINEIAWMGTSAGKTGSDEWIELYNIEGKDINLSGWILKSETDDSPHITLSGIIPAHGYYLLERTDDTVITDIKANYAGSFGSGGLKNDGEILTLQDGAGNIVDSVNCSKGWFYGDNTTKSSMERRNPTASGSDRSNWASNNRMVRNGLDANGSPINGTPTNRNSVQI</sequence>
<proteinExistence type="predicted"/>
<keyword evidence="2" id="KW-0472">Membrane</keyword>
<accession>A0A0G0SBR4</accession>
<feature type="region of interest" description="Disordered" evidence="1">
    <location>
        <begin position="265"/>
        <end position="315"/>
    </location>
</feature>
<dbReference type="InterPro" id="IPR036415">
    <property type="entry name" value="Lamin_tail_dom_sf"/>
</dbReference>
<feature type="compositionally biased region" description="Polar residues" evidence="1">
    <location>
        <begin position="301"/>
        <end position="315"/>
    </location>
</feature>
<dbReference type="EMBL" id="LBXD01000028">
    <property type="protein sequence ID" value="KKR23112.1"/>
    <property type="molecule type" value="Genomic_DNA"/>
</dbReference>